<dbReference type="Pfam" id="PF00083">
    <property type="entry name" value="Sugar_tr"/>
    <property type="match status" value="1"/>
</dbReference>
<dbReference type="PROSITE" id="PS50850">
    <property type="entry name" value="MFS"/>
    <property type="match status" value="1"/>
</dbReference>
<dbReference type="InterPro" id="IPR005828">
    <property type="entry name" value="MFS_sugar_transport-like"/>
</dbReference>
<keyword evidence="4 7" id="KW-1133">Transmembrane helix</keyword>
<dbReference type="InterPro" id="IPR036259">
    <property type="entry name" value="MFS_trans_sf"/>
</dbReference>
<feature type="transmembrane region" description="Helical" evidence="7">
    <location>
        <begin position="252"/>
        <end position="274"/>
    </location>
</feature>
<dbReference type="AlphaFoldDB" id="A0A7S0XMS0"/>
<evidence type="ECO:0000256" key="4">
    <source>
        <dbReference type="ARBA" id="ARBA00022989"/>
    </source>
</evidence>
<feature type="transmembrane region" description="Helical" evidence="7">
    <location>
        <begin position="17"/>
        <end position="37"/>
    </location>
</feature>
<feature type="region of interest" description="Disordered" evidence="6">
    <location>
        <begin position="461"/>
        <end position="491"/>
    </location>
</feature>
<dbReference type="InterPro" id="IPR003663">
    <property type="entry name" value="Sugar/inositol_transpt"/>
</dbReference>
<evidence type="ECO:0000256" key="1">
    <source>
        <dbReference type="ARBA" id="ARBA00004141"/>
    </source>
</evidence>
<protein>
    <recommendedName>
        <fullName evidence="8">Major facilitator superfamily (MFS) profile domain-containing protein</fullName>
    </recommendedName>
</protein>
<dbReference type="InterPro" id="IPR020846">
    <property type="entry name" value="MFS_dom"/>
</dbReference>
<dbReference type="GO" id="GO:0016020">
    <property type="term" value="C:membrane"/>
    <property type="evidence" value="ECO:0007669"/>
    <property type="project" value="UniProtKB-SubCell"/>
</dbReference>
<feature type="transmembrane region" description="Helical" evidence="7">
    <location>
        <begin position="380"/>
        <end position="404"/>
    </location>
</feature>
<feature type="transmembrane region" description="Helical" evidence="7">
    <location>
        <begin position="344"/>
        <end position="368"/>
    </location>
</feature>
<evidence type="ECO:0000256" key="5">
    <source>
        <dbReference type="ARBA" id="ARBA00023136"/>
    </source>
</evidence>
<keyword evidence="3 7" id="KW-0812">Transmembrane</keyword>
<dbReference type="GO" id="GO:0022857">
    <property type="term" value="F:transmembrane transporter activity"/>
    <property type="evidence" value="ECO:0007669"/>
    <property type="project" value="InterPro"/>
</dbReference>
<reference evidence="9" key="1">
    <citation type="submission" date="2021-01" db="EMBL/GenBank/DDBJ databases">
        <authorList>
            <person name="Corre E."/>
            <person name="Pelletier E."/>
            <person name="Niang G."/>
            <person name="Scheremetjew M."/>
            <person name="Finn R."/>
            <person name="Kale V."/>
            <person name="Holt S."/>
            <person name="Cochrane G."/>
            <person name="Meng A."/>
            <person name="Brown T."/>
            <person name="Cohen L."/>
        </authorList>
    </citation>
    <scope>NUCLEOTIDE SEQUENCE</scope>
    <source>
        <strain evidence="9">CCMP3276</strain>
    </source>
</reference>
<evidence type="ECO:0000259" key="8">
    <source>
        <dbReference type="PROSITE" id="PS50850"/>
    </source>
</evidence>
<comment type="subcellular location">
    <subcellularLocation>
        <location evidence="1">Membrane</location>
        <topology evidence="1">Multi-pass membrane protein</topology>
    </subcellularLocation>
</comment>
<keyword evidence="2" id="KW-0813">Transport</keyword>
<dbReference type="PANTHER" id="PTHR48020:SF12">
    <property type="entry name" value="PROTON MYO-INOSITOL COTRANSPORTER"/>
    <property type="match status" value="1"/>
</dbReference>
<accession>A0A7S0XMS0</accession>
<feature type="transmembrane region" description="Helical" evidence="7">
    <location>
        <begin position="44"/>
        <end position="63"/>
    </location>
</feature>
<evidence type="ECO:0000256" key="2">
    <source>
        <dbReference type="ARBA" id="ARBA00022448"/>
    </source>
</evidence>
<feature type="transmembrane region" description="Helical" evidence="7">
    <location>
        <begin position="69"/>
        <end position="92"/>
    </location>
</feature>
<dbReference type="Gene3D" id="1.20.1250.20">
    <property type="entry name" value="MFS general substrate transporter like domains"/>
    <property type="match status" value="2"/>
</dbReference>
<dbReference type="PANTHER" id="PTHR48020">
    <property type="entry name" value="PROTON MYO-INOSITOL COTRANSPORTER"/>
    <property type="match status" value="1"/>
</dbReference>
<evidence type="ECO:0000313" key="9">
    <source>
        <dbReference type="EMBL" id="CAD8725227.1"/>
    </source>
</evidence>
<feature type="transmembrane region" description="Helical" evidence="7">
    <location>
        <begin position="318"/>
        <end position="338"/>
    </location>
</feature>
<gene>
    <name evidence="9" type="ORF">EMAD1354_LOCUS1307</name>
</gene>
<dbReference type="SUPFAM" id="SSF103473">
    <property type="entry name" value="MFS general substrate transporter"/>
    <property type="match status" value="1"/>
</dbReference>
<dbReference type="EMBL" id="HBFE01001941">
    <property type="protein sequence ID" value="CAD8725227.1"/>
    <property type="molecule type" value="Transcribed_RNA"/>
</dbReference>
<dbReference type="PRINTS" id="PR00171">
    <property type="entry name" value="SUGRTRNSPORT"/>
</dbReference>
<proteinExistence type="predicted"/>
<evidence type="ECO:0000256" key="7">
    <source>
        <dbReference type="SAM" id="Phobius"/>
    </source>
</evidence>
<keyword evidence="5 7" id="KW-0472">Membrane</keyword>
<name>A0A7S0XMS0_9RHOD</name>
<feature type="transmembrane region" description="Helical" evidence="7">
    <location>
        <begin position="410"/>
        <end position="431"/>
    </location>
</feature>
<feature type="transmembrane region" description="Helical" evidence="7">
    <location>
        <begin position="132"/>
        <end position="154"/>
    </location>
</feature>
<feature type="region of interest" description="Disordered" evidence="6">
    <location>
        <begin position="180"/>
        <end position="221"/>
    </location>
</feature>
<feature type="compositionally biased region" description="Low complexity" evidence="6">
    <location>
        <begin position="187"/>
        <end position="220"/>
    </location>
</feature>
<feature type="transmembrane region" description="Helical" evidence="7">
    <location>
        <begin position="104"/>
        <end position="126"/>
    </location>
</feature>
<evidence type="ECO:0000256" key="3">
    <source>
        <dbReference type="ARBA" id="ARBA00022692"/>
    </source>
</evidence>
<feature type="domain" description="Major facilitator superfamily (MFS) profile" evidence="8">
    <location>
        <begin position="1"/>
        <end position="435"/>
    </location>
</feature>
<evidence type="ECO:0000256" key="6">
    <source>
        <dbReference type="SAM" id="MobiDB-lite"/>
    </source>
</evidence>
<dbReference type="InterPro" id="IPR050814">
    <property type="entry name" value="Myo-inositol_Transporter"/>
</dbReference>
<sequence>MVQMRDALNLSIGRQQAFVSIAVLMAAVGSPLGAALADRRGRKVGLGCNAVLFVITALMLAFAKSWGLLIVARAGIGLTVGSAAAITPMYLAECVASDHRGAVVATYNLFVNGGQLIAALIGTAFATNRNGWRFMLGLASIPAAIQFLAVLFVLPESPLWLQQKVHRLELLAQQRAEVQKLNEDEPGSSSSSGGSASGVQSSSSSSSASSASAVSSSSSSPLPAMRMWLQKIRELMASSSTTTNAGVTARHALLIGCFLQFVQQASGVNTVMYYTGPLLADAGFASQNAIRLNSLVASFNFMFAFLGVFLMGRFSRRAVALGSLCGVAYSLLLLVVSFHMKWNLLSVAGLCLYLACFASGMGPAPWTINAEIYPPQFRAAGAAASTTVNWVTNFAVSASFLSLAKATSTAVTFALYALVAFSGLGVLYMYLPETRAIALTHALQESQPQPAPVQQLVTARIRPTAPATPSKPNQEHSTPAKPSAQAAVADV</sequence>
<feature type="transmembrane region" description="Helical" evidence="7">
    <location>
        <begin position="294"/>
        <end position="311"/>
    </location>
</feature>
<organism evidence="9">
    <name type="scientific">Erythrolobus madagascarensis</name>
    <dbReference type="NCBI Taxonomy" id="708628"/>
    <lineage>
        <taxon>Eukaryota</taxon>
        <taxon>Rhodophyta</taxon>
        <taxon>Bangiophyceae</taxon>
        <taxon>Porphyridiales</taxon>
        <taxon>Porphyridiaceae</taxon>
        <taxon>Erythrolobus</taxon>
    </lineage>
</organism>